<dbReference type="Gene3D" id="1.10.630.10">
    <property type="entry name" value="Cytochrome P450"/>
    <property type="match status" value="1"/>
</dbReference>
<evidence type="ECO:0000256" key="3">
    <source>
        <dbReference type="ARBA" id="ARBA00022617"/>
    </source>
</evidence>
<comment type="similarity">
    <text evidence="2">Belongs to the cytochrome P450 family.</text>
</comment>
<dbReference type="Pfam" id="PF00067">
    <property type="entry name" value="p450"/>
    <property type="match status" value="1"/>
</dbReference>
<comment type="caution">
    <text evidence="8">The sequence shown here is derived from an EMBL/GenBank/DDBJ whole genome shotgun (WGS) entry which is preliminary data.</text>
</comment>
<evidence type="ECO:0000256" key="7">
    <source>
        <dbReference type="ARBA" id="ARBA00023033"/>
    </source>
</evidence>
<dbReference type="GO" id="GO:0016705">
    <property type="term" value="F:oxidoreductase activity, acting on paired donors, with incorporation or reduction of molecular oxygen"/>
    <property type="evidence" value="ECO:0007669"/>
    <property type="project" value="InterPro"/>
</dbReference>
<dbReference type="AlphaFoldDB" id="A0A4Y2KKC9"/>
<dbReference type="GO" id="GO:0008395">
    <property type="term" value="F:steroid hydroxylase activity"/>
    <property type="evidence" value="ECO:0007669"/>
    <property type="project" value="TreeGrafter"/>
</dbReference>
<evidence type="ECO:0000256" key="6">
    <source>
        <dbReference type="ARBA" id="ARBA00023004"/>
    </source>
</evidence>
<keyword evidence="6" id="KW-0408">Iron</keyword>
<dbReference type="InterPro" id="IPR001128">
    <property type="entry name" value="Cyt_P450"/>
</dbReference>
<evidence type="ECO:0000256" key="2">
    <source>
        <dbReference type="ARBA" id="ARBA00010617"/>
    </source>
</evidence>
<evidence type="ECO:0000256" key="4">
    <source>
        <dbReference type="ARBA" id="ARBA00022723"/>
    </source>
</evidence>
<dbReference type="PRINTS" id="PR00464">
    <property type="entry name" value="EP450II"/>
</dbReference>
<dbReference type="GO" id="GO:0020037">
    <property type="term" value="F:heme binding"/>
    <property type="evidence" value="ECO:0007669"/>
    <property type="project" value="InterPro"/>
</dbReference>
<dbReference type="GO" id="GO:0005506">
    <property type="term" value="F:iron ion binding"/>
    <property type="evidence" value="ECO:0007669"/>
    <property type="project" value="InterPro"/>
</dbReference>
<keyword evidence="3" id="KW-0349">Heme</keyword>
<dbReference type="PANTHER" id="PTHR24302">
    <property type="entry name" value="CYTOCHROME P450 FAMILY 3"/>
    <property type="match status" value="1"/>
</dbReference>
<reference evidence="8 9" key="1">
    <citation type="journal article" date="2019" name="Sci. Rep.">
        <title>Orb-weaving spider Araneus ventricosus genome elucidates the spidroin gene catalogue.</title>
        <authorList>
            <person name="Kono N."/>
            <person name="Nakamura H."/>
            <person name="Ohtoshi R."/>
            <person name="Moran D.A.P."/>
            <person name="Shinohara A."/>
            <person name="Yoshida Y."/>
            <person name="Fujiwara M."/>
            <person name="Mori M."/>
            <person name="Tomita M."/>
            <person name="Arakawa K."/>
        </authorList>
    </citation>
    <scope>NUCLEOTIDE SEQUENCE [LARGE SCALE GENOMIC DNA]</scope>
</reference>
<comment type="cofactor">
    <cofactor evidence="1">
        <name>heme</name>
        <dbReference type="ChEBI" id="CHEBI:30413"/>
    </cofactor>
</comment>
<evidence type="ECO:0000313" key="9">
    <source>
        <dbReference type="Proteomes" id="UP000499080"/>
    </source>
</evidence>
<proteinExistence type="inferred from homology"/>
<dbReference type="Proteomes" id="UP000499080">
    <property type="component" value="Unassembled WGS sequence"/>
</dbReference>
<evidence type="ECO:0000256" key="5">
    <source>
        <dbReference type="ARBA" id="ARBA00023002"/>
    </source>
</evidence>
<dbReference type="SUPFAM" id="SSF48264">
    <property type="entry name" value="Cytochrome P450"/>
    <property type="match status" value="1"/>
</dbReference>
<gene>
    <name evidence="8" type="primary">CYP3A4_3</name>
    <name evidence="8" type="ORF">AVEN_15132_1</name>
</gene>
<protein>
    <submittedName>
        <fullName evidence="8">Cytochrome P450 3A4</fullName>
    </submittedName>
</protein>
<evidence type="ECO:0000313" key="8">
    <source>
        <dbReference type="EMBL" id="GBN02196.1"/>
    </source>
</evidence>
<dbReference type="InterPro" id="IPR050705">
    <property type="entry name" value="Cytochrome_P450_3A"/>
</dbReference>
<dbReference type="InterPro" id="IPR002402">
    <property type="entry name" value="Cyt_P450_E_grp-II"/>
</dbReference>
<keyword evidence="5" id="KW-0560">Oxidoreductase</keyword>
<dbReference type="PANTHER" id="PTHR24302:SF15">
    <property type="entry name" value="FATTY-ACID PEROXYGENASE"/>
    <property type="match status" value="1"/>
</dbReference>
<accession>A0A4Y2KKC9</accession>
<keyword evidence="4" id="KW-0479">Metal-binding</keyword>
<dbReference type="InterPro" id="IPR036396">
    <property type="entry name" value="Cyt_P450_sf"/>
</dbReference>
<keyword evidence="9" id="KW-1185">Reference proteome</keyword>
<sequence length="228" mass="26739">MTEFLSPEFSIYRQFDGSRPVLAVADLKLVREVLVKEFPSFTDRRISHLLSDIDVLKSMLFVLAGEEWKQMRSVLSPCFTPGKIKRVVNIIKECGRTTAENFRTAAKSGKPIQVKKFYVAYAMDVIASAAFSVQLDSYNDPKNKFFQSAEKAFSTYFNIKYAFHRKYKIKKIFRFLAYFNMCEYPLHTTLLYTTTHPDSRDKNLRFAVWMGVRRNFIEQKRKKIFIQV</sequence>
<keyword evidence="7" id="KW-0503">Monooxygenase</keyword>
<name>A0A4Y2KKC9_ARAVE</name>
<organism evidence="8 9">
    <name type="scientific">Araneus ventricosus</name>
    <name type="common">Orbweaver spider</name>
    <name type="synonym">Epeira ventricosa</name>
    <dbReference type="NCBI Taxonomy" id="182803"/>
    <lineage>
        <taxon>Eukaryota</taxon>
        <taxon>Metazoa</taxon>
        <taxon>Ecdysozoa</taxon>
        <taxon>Arthropoda</taxon>
        <taxon>Chelicerata</taxon>
        <taxon>Arachnida</taxon>
        <taxon>Araneae</taxon>
        <taxon>Araneomorphae</taxon>
        <taxon>Entelegynae</taxon>
        <taxon>Araneoidea</taxon>
        <taxon>Araneidae</taxon>
        <taxon>Araneus</taxon>
    </lineage>
</organism>
<dbReference type="EMBL" id="BGPR01004685">
    <property type="protein sequence ID" value="GBN02196.1"/>
    <property type="molecule type" value="Genomic_DNA"/>
</dbReference>
<evidence type="ECO:0000256" key="1">
    <source>
        <dbReference type="ARBA" id="ARBA00001971"/>
    </source>
</evidence>
<dbReference type="OrthoDB" id="6435524at2759"/>